<dbReference type="InterPro" id="IPR005752">
    <property type="entry name" value="Helicase_Rep"/>
</dbReference>
<dbReference type="CDD" id="cd17932">
    <property type="entry name" value="DEXQc_UvrD"/>
    <property type="match status" value="1"/>
</dbReference>
<keyword evidence="8 11" id="KW-0413">Isomerase</keyword>
<keyword evidence="3 11" id="KW-0547">Nucleotide-binding</keyword>
<organism evidence="15 16">
    <name type="scientific">Dyella ginsengisoli</name>
    <dbReference type="NCBI Taxonomy" id="363848"/>
    <lineage>
        <taxon>Bacteria</taxon>
        <taxon>Pseudomonadati</taxon>
        <taxon>Pseudomonadota</taxon>
        <taxon>Gammaproteobacteria</taxon>
        <taxon>Lysobacterales</taxon>
        <taxon>Rhodanobacteraceae</taxon>
        <taxon>Dyella</taxon>
    </lineage>
</organism>
<evidence type="ECO:0000256" key="6">
    <source>
        <dbReference type="ARBA" id="ARBA00022840"/>
    </source>
</evidence>
<evidence type="ECO:0000256" key="3">
    <source>
        <dbReference type="ARBA" id="ARBA00022741"/>
    </source>
</evidence>
<dbReference type="PROSITE" id="PS51217">
    <property type="entry name" value="UVRD_HELICASE_CTER"/>
    <property type="match status" value="1"/>
</dbReference>
<comment type="function">
    <text evidence="11">Rep helicase is a single-stranded DNA-dependent ATPase involved in DNA replication; it can initiate unwinding at a nick in the DNA. It binds to the single-stranded DNA and acts in a progressive fashion along the DNA in the 3' to 5' direction.</text>
</comment>
<dbReference type="Gene3D" id="3.40.50.300">
    <property type="entry name" value="P-loop containing nucleotide triphosphate hydrolases"/>
    <property type="match status" value="2"/>
</dbReference>
<accession>A0ABW8JQD6</accession>
<evidence type="ECO:0000256" key="10">
    <source>
        <dbReference type="ARBA" id="ARBA00048988"/>
    </source>
</evidence>
<evidence type="ECO:0000256" key="2">
    <source>
        <dbReference type="ARBA" id="ARBA00022705"/>
    </source>
</evidence>
<evidence type="ECO:0000256" key="4">
    <source>
        <dbReference type="ARBA" id="ARBA00022801"/>
    </source>
</evidence>
<dbReference type="CDD" id="cd18807">
    <property type="entry name" value="SF1_C_UvrD"/>
    <property type="match status" value="1"/>
</dbReference>
<dbReference type="PROSITE" id="PS51198">
    <property type="entry name" value="UVRD_HELICASE_ATP_BIND"/>
    <property type="match status" value="1"/>
</dbReference>
<dbReference type="PANTHER" id="PTHR11070:SF64">
    <property type="entry name" value="ATP-DEPENDENT DNA HELICASE REP"/>
    <property type="match status" value="1"/>
</dbReference>
<reference evidence="15 16" key="1">
    <citation type="submission" date="2020-10" db="EMBL/GenBank/DDBJ databases">
        <title>Phylogeny of dyella-like bacteria.</title>
        <authorList>
            <person name="Fu J."/>
        </authorList>
    </citation>
    <scope>NUCLEOTIDE SEQUENCE [LARGE SCALE GENOMIC DNA]</scope>
    <source>
        <strain evidence="15 16">Gsoil3046</strain>
    </source>
</reference>
<evidence type="ECO:0000256" key="12">
    <source>
        <dbReference type="PROSITE-ProRule" id="PRU00560"/>
    </source>
</evidence>
<sequence length="659" mass="73268">MLNPQQLAAVEYCDGPLLVLAGAGSGKTSVITQKIAHLIQRRKLAAAKIAAITFTNKAAREMRERVGKLISSEDAAALTVCTFHALGLKFLQIEHARAGLRRGFSVLDADDSEGIVKELAPKGAKPDVLFGIRNLLSRAKNAGLSPEEALAAARAPRELEAATIYELYQQRLAAFNAVDFDDLIRLPLRILESDAECRDAWRERLRYLLVDEYQDTNDAQYRLLKTLTGPKGHITCVGDDDQSIYAWRGANPENLDQLGRDWPNLRVIKLEQNYRCGKRILRAANKLIANNPHLHEKKLWSEHPEGTPIRVLECKDAEHEAEKIASIAVTLAEKHKARWHDMAILYRGNFQARPLEKALRLARVPYHLTGALSFLDRAEVKDLLCYLRLLANPSDDAAFLRVVNVPKREIGSTTLEKLGQMAQSRHCSLLEATRSDGVLRQLTPRPAAALASFSTLLDELRSASLHESAADLVERILSRTGYAAQIAASTPDASVRERKLGNLKELADWFRAMQKGGNSAGDLASQLALLSHADRDDPGNAVRMMTMHAAKGLEFRFVFIVGCEEGTLPHEGAIDEGRIDEERRLMYVGITRAKEVLTLSWSAKTKRYGEIHNNQPSRFLHELPQDDLHWQGKDPEADKEAVRETAESHMAKIAAMLAG</sequence>
<dbReference type="HAMAP" id="MF_01920">
    <property type="entry name" value="Helicase_Rep"/>
    <property type="match status" value="1"/>
</dbReference>
<evidence type="ECO:0000256" key="7">
    <source>
        <dbReference type="ARBA" id="ARBA00023125"/>
    </source>
</evidence>
<evidence type="ECO:0000259" key="13">
    <source>
        <dbReference type="PROSITE" id="PS51198"/>
    </source>
</evidence>
<proteinExistence type="inferred from homology"/>
<evidence type="ECO:0000313" key="16">
    <source>
        <dbReference type="Proteomes" id="UP001620460"/>
    </source>
</evidence>
<feature type="binding site" evidence="11">
    <location>
        <position position="275"/>
    </location>
    <ligand>
        <name>ATP</name>
        <dbReference type="ChEBI" id="CHEBI:30616"/>
    </ligand>
</feature>
<evidence type="ECO:0000256" key="11">
    <source>
        <dbReference type="HAMAP-Rule" id="MF_01920"/>
    </source>
</evidence>
<keyword evidence="6 11" id="KW-0067">ATP-binding</keyword>
<dbReference type="InterPro" id="IPR013986">
    <property type="entry name" value="DExx_box_DNA_helicase_dom_sf"/>
</dbReference>
<dbReference type="Gene3D" id="1.10.10.160">
    <property type="match status" value="1"/>
</dbReference>
<dbReference type="SUPFAM" id="SSF52540">
    <property type="entry name" value="P-loop containing nucleoside triphosphate hydrolases"/>
    <property type="match status" value="1"/>
</dbReference>
<keyword evidence="4 11" id="KW-0378">Hydrolase</keyword>
<keyword evidence="2 11" id="KW-0235">DNA replication</keyword>
<feature type="binding site" evidence="12">
    <location>
        <begin position="21"/>
        <end position="28"/>
    </location>
    <ligand>
        <name>ATP</name>
        <dbReference type="ChEBI" id="CHEBI:30616"/>
    </ligand>
</feature>
<comment type="caution">
    <text evidence="15">The sequence shown here is derived from an EMBL/GenBank/DDBJ whole genome shotgun (WGS) entry which is preliminary data.</text>
</comment>
<dbReference type="Pfam" id="PF00580">
    <property type="entry name" value="UvrD-helicase"/>
    <property type="match status" value="1"/>
</dbReference>
<dbReference type="EMBL" id="JADIKM010000001">
    <property type="protein sequence ID" value="MFK2902679.1"/>
    <property type="molecule type" value="Genomic_DNA"/>
</dbReference>
<protein>
    <recommendedName>
        <fullName evidence="11">ATP-dependent DNA helicase Rep</fullName>
        <ecNumber evidence="11">5.6.2.4</ecNumber>
    </recommendedName>
    <alternativeName>
        <fullName evidence="11">DNA 3'-5' helicase Rep</fullName>
    </alternativeName>
</protein>
<dbReference type="Proteomes" id="UP001620460">
    <property type="component" value="Unassembled WGS sequence"/>
</dbReference>
<comment type="catalytic activity">
    <reaction evidence="9 11">
        <text>Couples ATP hydrolysis with the unwinding of duplex DNA by translocating in the 3'-5' direction.</text>
        <dbReference type="EC" id="5.6.2.4"/>
    </reaction>
</comment>
<dbReference type="PANTHER" id="PTHR11070">
    <property type="entry name" value="UVRD / RECB / PCRA DNA HELICASE FAMILY MEMBER"/>
    <property type="match status" value="1"/>
</dbReference>
<evidence type="ECO:0000259" key="14">
    <source>
        <dbReference type="PROSITE" id="PS51217"/>
    </source>
</evidence>
<keyword evidence="16" id="KW-1185">Reference proteome</keyword>
<comment type="subunit">
    <text evidence="11">Homodimer.</text>
</comment>
<evidence type="ECO:0000313" key="15">
    <source>
        <dbReference type="EMBL" id="MFK2902679.1"/>
    </source>
</evidence>
<dbReference type="InterPro" id="IPR014017">
    <property type="entry name" value="DNA_helicase_UvrD-like_C"/>
</dbReference>
<dbReference type="RefSeq" id="WP_404629800.1">
    <property type="nucleotide sequence ID" value="NZ_JADIKM010000001.1"/>
</dbReference>
<comment type="similarity">
    <text evidence="1 11">Belongs to the helicase family. UvrD subfamily.</text>
</comment>
<feature type="domain" description="UvrD-like helicase C-terminal" evidence="14">
    <location>
        <begin position="278"/>
        <end position="552"/>
    </location>
</feature>
<evidence type="ECO:0000256" key="5">
    <source>
        <dbReference type="ARBA" id="ARBA00022806"/>
    </source>
</evidence>
<evidence type="ECO:0000256" key="8">
    <source>
        <dbReference type="ARBA" id="ARBA00023235"/>
    </source>
</evidence>
<keyword evidence="7 11" id="KW-0238">DNA-binding</keyword>
<evidence type="ECO:0000256" key="9">
    <source>
        <dbReference type="ARBA" id="ARBA00034617"/>
    </source>
</evidence>
<evidence type="ECO:0000256" key="1">
    <source>
        <dbReference type="ARBA" id="ARBA00009922"/>
    </source>
</evidence>
<keyword evidence="5 11" id="KW-0347">Helicase</keyword>
<dbReference type="InterPro" id="IPR027417">
    <property type="entry name" value="P-loop_NTPase"/>
</dbReference>
<gene>
    <name evidence="11" type="primary">rep</name>
    <name evidence="15" type="ORF">ISP17_01790</name>
</gene>
<comment type="catalytic activity">
    <reaction evidence="10 11">
        <text>ATP + H2O = ADP + phosphate + H(+)</text>
        <dbReference type="Rhea" id="RHEA:13065"/>
        <dbReference type="ChEBI" id="CHEBI:15377"/>
        <dbReference type="ChEBI" id="CHEBI:15378"/>
        <dbReference type="ChEBI" id="CHEBI:30616"/>
        <dbReference type="ChEBI" id="CHEBI:43474"/>
        <dbReference type="ChEBI" id="CHEBI:456216"/>
        <dbReference type="EC" id="5.6.2.4"/>
    </reaction>
</comment>
<dbReference type="InterPro" id="IPR014016">
    <property type="entry name" value="UvrD-like_ATP-bd"/>
</dbReference>
<feature type="domain" description="UvrD-like helicase ATP-binding" evidence="13">
    <location>
        <begin position="1"/>
        <end position="277"/>
    </location>
</feature>
<dbReference type="Pfam" id="PF13361">
    <property type="entry name" value="UvrD_C"/>
    <property type="match status" value="1"/>
</dbReference>
<dbReference type="InterPro" id="IPR000212">
    <property type="entry name" value="DNA_helicase_UvrD/REP"/>
</dbReference>
<name>A0ABW8JQD6_9GAMM</name>
<dbReference type="EC" id="5.6.2.4" evidence="11"/>
<dbReference type="Gene3D" id="1.10.486.10">
    <property type="entry name" value="PCRA, domain 4"/>
    <property type="match status" value="1"/>
</dbReference>